<dbReference type="Pfam" id="PF09084">
    <property type="entry name" value="NMT1"/>
    <property type="match status" value="1"/>
</dbReference>
<dbReference type="KEGG" id="kphy:AOZ06_14935"/>
<dbReference type="InterPro" id="IPR015168">
    <property type="entry name" value="SsuA/THI5"/>
</dbReference>
<evidence type="ECO:0000259" key="4">
    <source>
        <dbReference type="Pfam" id="PF09084"/>
    </source>
</evidence>
<dbReference type="PANTHER" id="PTHR30024">
    <property type="entry name" value="ALIPHATIC SULFONATES-BINDING PROTEIN-RELATED"/>
    <property type="match status" value="1"/>
</dbReference>
<dbReference type="EMBL" id="CP012752">
    <property type="protein sequence ID" value="ALG08041.1"/>
    <property type="molecule type" value="Genomic_DNA"/>
</dbReference>
<evidence type="ECO:0000256" key="1">
    <source>
        <dbReference type="ARBA" id="ARBA00004418"/>
    </source>
</evidence>
<sequence length="318" mass="33629">MVLVAAIGGCSALDGSAETPQGQGAAGLEKSTINVADLKIIDSAPIRLAMDNGHFKAEGLDVKLTTGAKGSANIQNVIGGTADIVLTSYPPAITPVAKKVAELKVVADAITTTEDLFLLVVKKDGPITKVTDLVGKKIAVSSPGGIGELALRSQMKIHGIDITKEQYQSTSFADMPTLLNNNDVQAAIMNEPFLTEALQKAGVTKLISPFSGSTADFPTSGWIATRKFVDENPRTVAAFQRAMAKAVTDAQGRDAVEKVVIKYIGVKDNVAKLMTLPTFSSSTDPRRFQRVVDLMVATGELKETERVDMQTMVIAPAK</sequence>
<dbReference type="AlphaFoldDB" id="A0A0N9HX33"/>
<gene>
    <name evidence="5" type="ORF">AOZ06_14935</name>
</gene>
<dbReference type="Gene3D" id="3.40.190.10">
    <property type="entry name" value="Periplasmic binding protein-like II"/>
    <property type="match status" value="2"/>
</dbReference>
<dbReference type="Proteomes" id="UP000063699">
    <property type="component" value="Chromosome"/>
</dbReference>
<evidence type="ECO:0000313" key="6">
    <source>
        <dbReference type="Proteomes" id="UP000063699"/>
    </source>
</evidence>
<dbReference type="PANTHER" id="PTHR30024:SF47">
    <property type="entry name" value="TAURINE-BINDING PERIPLASMIC PROTEIN"/>
    <property type="match status" value="1"/>
</dbReference>
<name>A0A0N9HX33_9PSEU</name>
<dbReference type="GO" id="GO:0042597">
    <property type="term" value="C:periplasmic space"/>
    <property type="evidence" value="ECO:0007669"/>
    <property type="project" value="UniProtKB-SubCell"/>
</dbReference>
<reference evidence="5 6" key="1">
    <citation type="submission" date="2015-07" db="EMBL/GenBank/DDBJ databases">
        <title>Genome sequencing of Kibdelosporangium phytohabitans.</title>
        <authorList>
            <person name="Qin S."/>
            <person name="Xing K."/>
        </authorList>
    </citation>
    <scope>NUCLEOTIDE SEQUENCE [LARGE SCALE GENOMIC DNA]</scope>
    <source>
        <strain evidence="5 6">KLBMP1111</strain>
    </source>
</reference>
<dbReference type="SUPFAM" id="SSF53850">
    <property type="entry name" value="Periplasmic binding protein-like II"/>
    <property type="match status" value="1"/>
</dbReference>
<keyword evidence="3" id="KW-0732">Signal</keyword>
<dbReference type="STRING" id="860235.AOZ06_14935"/>
<evidence type="ECO:0000256" key="3">
    <source>
        <dbReference type="ARBA" id="ARBA00022729"/>
    </source>
</evidence>
<organism evidence="5 6">
    <name type="scientific">Kibdelosporangium phytohabitans</name>
    <dbReference type="NCBI Taxonomy" id="860235"/>
    <lineage>
        <taxon>Bacteria</taxon>
        <taxon>Bacillati</taxon>
        <taxon>Actinomycetota</taxon>
        <taxon>Actinomycetes</taxon>
        <taxon>Pseudonocardiales</taxon>
        <taxon>Pseudonocardiaceae</taxon>
        <taxon>Kibdelosporangium</taxon>
    </lineage>
</organism>
<evidence type="ECO:0000313" key="5">
    <source>
        <dbReference type="EMBL" id="ALG08041.1"/>
    </source>
</evidence>
<protein>
    <recommendedName>
        <fullName evidence="4">SsuA/THI5-like domain-containing protein</fullName>
    </recommendedName>
</protein>
<accession>A0A0N9HX33</accession>
<comment type="subcellular location">
    <subcellularLocation>
        <location evidence="1">Periplasm</location>
    </subcellularLocation>
</comment>
<keyword evidence="6" id="KW-1185">Reference proteome</keyword>
<evidence type="ECO:0000256" key="2">
    <source>
        <dbReference type="ARBA" id="ARBA00010742"/>
    </source>
</evidence>
<proteinExistence type="inferred from homology"/>
<comment type="similarity">
    <text evidence="2">Belongs to the bacterial solute-binding protein SsuA/TauA family.</text>
</comment>
<feature type="domain" description="SsuA/THI5-like" evidence="4">
    <location>
        <begin position="42"/>
        <end position="250"/>
    </location>
</feature>